<keyword evidence="3" id="KW-1185">Reference proteome</keyword>
<feature type="transmembrane region" description="Helical" evidence="1">
    <location>
        <begin position="6"/>
        <end position="32"/>
    </location>
</feature>
<dbReference type="Proteomes" id="UP000244855">
    <property type="component" value="Unassembled WGS sequence"/>
</dbReference>
<accession>A0A2V1ED20</accession>
<name>A0A2V1ED20_9PLEO</name>
<gene>
    <name evidence="2" type="ORF">DM02DRAFT_236383</name>
</gene>
<dbReference type="EMBL" id="KZ805302">
    <property type="protein sequence ID" value="PVI07929.1"/>
    <property type="molecule type" value="Genomic_DNA"/>
</dbReference>
<proteinExistence type="predicted"/>
<reference evidence="2 3" key="1">
    <citation type="journal article" date="2018" name="Sci. Rep.">
        <title>Comparative genomics provides insights into the lifestyle and reveals functional heterogeneity of dark septate endophytic fungi.</title>
        <authorList>
            <person name="Knapp D.G."/>
            <person name="Nemeth J.B."/>
            <person name="Barry K."/>
            <person name="Hainaut M."/>
            <person name="Henrissat B."/>
            <person name="Johnson J."/>
            <person name="Kuo A."/>
            <person name="Lim J.H.P."/>
            <person name="Lipzen A."/>
            <person name="Nolan M."/>
            <person name="Ohm R.A."/>
            <person name="Tamas L."/>
            <person name="Grigoriev I.V."/>
            <person name="Spatafora J.W."/>
            <person name="Nagy L.G."/>
            <person name="Kovacs G.M."/>
        </authorList>
    </citation>
    <scope>NUCLEOTIDE SEQUENCE [LARGE SCALE GENOMIC DNA]</scope>
    <source>
        <strain evidence="2 3">DSE2036</strain>
    </source>
</reference>
<evidence type="ECO:0000256" key="1">
    <source>
        <dbReference type="SAM" id="Phobius"/>
    </source>
</evidence>
<dbReference type="AlphaFoldDB" id="A0A2V1ED20"/>
<evidence type="ECO:0000313" key="3">
    <source>
        <dbReference type="Proteomes" id="UP000244855"/>
    </source>
</evidence>
<keyword evidence="1" id="KW-1133">Transmembrane helix</keyword>
<evidence type="ECO:0000313" key="2">
    <source>
        <dbReference type="EMBL" id="PVI07929.1"/>
    </source>
</evidence>
<sequence>MELYNYILAVHSALMWCMFLLPLVLLINWLSFRMQVLCDRLRELVQPRLTFHIYNVFTHLSLSLSVCVCVCINSMAEGCDKRMCSTHALNPSPR</sequence>
<keyword evidence="1" id="KW-0812">Transmembrane</keyword>
<protein>
    <submittedName>
        <fullName evidence="2">Uncharacterized protein</fullName>
    </submittedName>
</protein>
<keyword evidence="1" id="KW-0472">Membrane</keyword>
<organism evidence="2 3">
    <name type="scientific">Periconia macrospinosa</name>
    <dbReference type="NCBI Taxonomy" id="97972"/>
    <lineage>
        <taxon>Eukaryota</taxon>
        <taxon>Fungi</taxon>
        <taxon>Dikarya</taxon>
        <taxon>Ascomycota</taxon>
        <taxon>Pezizomycotina</taxon>
        <taxon>Dothideomycetes</taxon>
        <taxon>Pleosporomycetidae</taxon>
        <taxon>Pleosporales</taxon>
        <taxon>Massarineae</taxon>
        <taxon>Periconiaceae</taxon>
        <taxon>Periconia</taxon>
    </lineage>
</organism>